<protein>
    <submittedName>
        <fullName evidence="2">Uncharacterized protein</fullName>
    </submittedName>
</protein>
<dbReference type="STRING" id="1210086.GCA_001613105_01915"/>
<feature type="signal peptide" evidence="1">
    <location>
        <begin position="1"/>
        <end position="32"/>
    </location>
</feature>
<organism evidence="2 3">
    <name type="scientific">Nocardia pseudobrasiliensis</name>
    <dbReference type="NCBI Taxonomy" id="45979"/>
    <lineage>
        <taxon>Bacteria</taxon>
        <taxon>Bacillati</taxon>
        <taxon>Actinomycetota</taxon>
        <taxon>Actinomycetes</taxon>
        <taxon>Mycobacteriales</taxon>
        <taxon>Nocardiaceae</taxon>
        <taxon>Nocardia</taxon>
    </lineage>
</organism>
<sequence>MAVRHFRAMALFAAALPFGAVLLSVPAAPAQASGGDLTCSVNLEFYFDPALKADGSANVDITGTLEGCTSMNGRHDQLSASTIKATAQATATAARGGKCGLAISADGSGTLGWVSGATSSFALRITPGSSNGLSIDAAVSDGELKADSISLLTLGAQTNQKCGSRGLTTLSIQGLMTLS</sequence>
<comment type="caution">
    <text evidence="2">The sequence shown here is derived from an EMBL/GenBank/DDBJ whole genome shotgun (WGS) entry which is preliminary data.</text>
</comment>
<name>A0A370I6B6_9NOCA</name>
<dbReference type="AlphaFoldDB" id="A0A370I6B6"/>
<accession>A0A370I6B6</accession>
<keyword evidence="1" id="KW-0732">Signal</keyword>
<dbReference type="EMBL" id="QQBC01000006">
    <property type="protein sequence ID" value="RDI65651.1"/>
    <property type="molecule type" value="Genomic_DNA"/>
</dbReference>
<keyword evidence="3" id="KW-1185">Reference proteome</keyword>
<dbReference type="Proteomes" id="UP000254869">
    <property type="component" value="Unassembled WGS sequence"/>
</dbReference>
<proteinExistence type="predicted"/>
<evidence type="ECO:0000256" key="1">
    <source>
        <dbReference type="SAM" id="SignalP"/>
    </source>
</evidence>
<evidence type="ECO:0000313" key="2">
    <source>
        <dbReference type="EMBL" id="RDI65651.1"/>
    </source>
</evidence>
<feature type="chain" id="PRO_5016729894" evidence="1">
    <location>
        <begin position="33"/>
        <end position="179"/>
    </location>
</feature>
<evidence type="ECO:0000313" key="3">
    <source>
        <dbReference type="Proteomes" id="UP000254869"/>
    </source>
</evidence>
<reference evidence="2 3" key="1">
    <citation type="submission" date="2018-07" db="EMBL/GenBank/DDBJ databases">
        <title>Genomic Encyclopedia of Type Strains, Phase IV (KMG-IV): sequencing the most valuable type-strain genomes for metagenomic binning, comparative biology and taxonomic classification.</title>
        <authorList>
            <person name="Goeker M."/>
        </authorList>
    </citation>
    <scope>NUCLEOTIDE SEQUENCE [LARGE SCALE GENOMIC DNA]</scope>
    <source>
        <strain evidence="2 3">DSM 44290</strain>
    </source>
</reference>
<gene>
    <name evidence="2" type="ORF">DFR76_106523</name>
</gene>